<dbReference type="RefSeq" id="WP_087384186.1">
    <property type="nucleotide sequence ID" value="NZ_BAABYK010000001.1"/>
</dbReference>
<evidence type="ECO:0000313" key="2">
    <source>
        <dbReference type="Proteomes" id="UP000284434"/>
    </source>
</evidence>
<sequence length="111" mass="12321">MKKLVLKIEAVEDRTAPIMFTERNLPGACCCTCCCCCCGSQEAAEIHNSLEMSLVSATNAAGGGPSVIDFAPYKENGLLDFVVGLDYGHDYTLTFNREWDKIFNDYMNKEY</sequence>
<reference evidence="1 2" key="1">
    <citation type="submission" date="2018-08" db="EMBL/GenBank/DDBJ databases">
        <title>A genome reference for cultivated species of the human gut microbiota.</title>
        <authorList>
            <person name="Zou Y."/>
            <person name="Xue W."/>
            <person name="Luo G."/>
        </authorList>
    </citation>
    <scope>NUCLEOTIDE SEQUENCE [LARGE SCALE GENOMIC DNA]</scope>
    <source>
        <strain evidence="1 2">OF03-11</strain>
    </source>
</reference>
<comment type="caution">
    <text evidence="1">The sequence shown here is derived from an EMBL/GenBank/DDBJ whole genome shotgun (WGS) entry which is preliminary data.</text>
</comment>
<dbReference type="Proteomes" id="UP000284434">
    <property type="component" value="Unassembled WGS sequence"/>
</dbReference>
<accession>A0A413IDS8</accession>
<organism evidence="1 2">
    <name type="scientific">Odoribacter splanchnicus</name>
    <dbReference type="NCBI Taxonomy" id="28118"/>
    <lineage>
        <taxon>Bacteria</taxon>
        <taxon>Pseudomonadati</taxon>
        <taxon>Bacteroidota</taxon>
        <taxon>Bacteroidia</taxon>
        <taxon>Bacteroidales</taxon>
        <taxon>Odoribacteraceae</taxon>
        <taxon>Odoribacter</taxon>
    </lineage>
</organism>
<evidence type="ECO:0000313" key="1">
    <source>
        <dbReference type="EMBL" id="RGY07807.1"/>
    </source>
</evidence>
<dbReference type="EMBL" id="QSCO01000007">
    <property type="protein sequence ID" value="RGY07807.1"/>
    <property type="molecule type" value="Genomic_DNA"/>
</dbReference>
<protein>
    <submittedName>
        <fullName evidence="1">Uncharacterized protein</fullName>
    </submittedName>
</protein>
<proteinExistence type="predicted"/>
<gene>
    <name evidence="1" type="ORF">DXA53_06800</name>
</gene>
<name>A0A413IDS8_9BACT</name>
<dbReference type="AlphaFoldDB" id="A0A413IDS8"/>